<dbReference type="CDD" id="cd12223">
    <property type="entry name" value="RRM_SR140"/>
    <property type="match status" value="1"/>
</dbReference>
<comment type="caution">
    <text evidence="6">The sequence shown here is derived from an EMBL/GenBank/DDBJ whole genome shotgun (WGS) entry which is preliminary data.</text>
</comment>
<dbReference type="InterPro" id="IPR035009">
    <property type="entry name" value="SR140_RRM"/>
</dbReference>
<evidence type="ECO:0000256" key="2">
    <source>
        <dbReference type="PROSITE-ProRule" id="PRU00176"/>
    </source>
</evidence>
<evidence type="ECO:0000259" key="4">
    <source>
        <dbReference type="PROSITE" id="PS50102"/>
    </source>
</evidence>
<feature type="domain" description="CID" evidence="5">
    <location>
        <begin position="438"/>
        <end position="583"/>
    </location>
</feature>
<feature type="compositionally biased region" description="Low complexity" evidence="3">
    <location>
        <begin position="600"/>
        <end position="611"/>
    </location>
</feature>
<evidence type="ECO:0000256" key="1">
    <source>
        <dbReference type="ARBA" id="ARBA00022884"/>
    </source>
</evidence>
<organism evidence="6 7">
    <name type="scientific">Apophysomyces ossiformis</name>
    <dbReference type="NCBI Taxonomy" id="679940"/>
    <lineage>
        <taxon>Eukaryota</taxon>
        <taxon>Fungi</taxon>
        <taxon>Fungi incertae sedis</taxon>
        <taxon>Mucoromycota</taxon>
        <taxon>Mucoromycotina</taxon>
        <taxon>Mucoromycetes</taxon>
        <taxon>Mucorales</taxon>
        <taxon>Mucorineae</taxon>
        <taxon>Mucoraceae</taxon>
        <taxon>Apophysomyces</taxon>
    </lineage>
</organism>
<keyword evidence="1 2" id="KW-0694">RNA-binding</keyword>
<dbReference type="GO" id="GO:0003723">
    <property type="term" value="F:RNA binding"/>
    <property type="evidence" value="ECO:0007669"/>
    <property type="project" value="UniProtKB-UniRule"/>
</dbReference>
<dbReference type="Pfam" id="PF00076">
    <property type="entry name" value="RRM_1"/>
    <property type="match status" value="1"/>
</dbReference>
<dbReference type="SUPFAM" id="SSF54928">
    <property type="entry name" value="RNA-binding domain, RBD"/>
    <property type="match status" value="1"/>
</dbReference>
<dbReference type="GO" id="GO:0005634">
    <property type="term" value="C:nucleus"/>
    <property type="evidence" value="ECO:0007669"/>
    <property type="project" value="TreeGrafter"/>
</dbReference>
<dbReference type="PROSITE" id="PS50102">
    <property type="entry name" value="RRM"/>
    <property type="match status" value="1"/>
</dbReference>
<dbReference type="SMART" id="SM00360">
    <property type="entry name" value="RRM"/>
    <property type="match status" value="1"/>
</dbReference>
<sequence>MDQPKKTEKDANDNPSRPIKPIPASKLQVFSVGNHKKTPFQRHKEEAELKKKKESEEAAKVYEEFVASFADPPNYALGTKSFVKSHTMVPRDADSMEYTPTPPKQTYKPMPFVKAGEVTKAKPKVVLKAQEESDEEDDVLAKKEVKAMKKRNLDTFLQEIKREQEDREDRLRAKVSKPTIPGGSSGIPDSAGLTLKAAFEDRPGSHDTGDPLTTNLYVGNINPAVKEPQLCQEFAKYGPIASVKIMWPRTKEERDRNRNCGFVSFMNRKDAEQALKALDGKDFQGYIMKVGWGKALPLPSQPIFVLDTQSKPIQTGLPFNAQVVHTQGTNAPRAQIVVAKPANIQQVKIIHRVVERVAKHGPMIESEEHVYYRWRLYSILQGDSKTEWRTEPFQMFEGGPWWVPPDVPFDDEGMMDVMLDSEDEDKEQLREGLPKGTLGKISRQRFEAMLRQVTFQRGTIAQAMAFAIDHADAADEVIDIICKSLLIPETPLSMKLARLFLVSDILHNSSVHVPNAWKYRMGFESRLPAIFEHLNEIYRAINARLKAEQVRRHISSVLSVWENWMVFPQHYIEELNAIFMKKSLNQEDHTQIVEQDITRTTTNNNEENVASETEELQDANDSVDGEPMEADDIDGEVLEDVDGEPLEDIDGIPLEEEEGDHVEESVENKREEATINLEDIQDMFAP</sequence>
<dbReference type="InterPro" id="IPR035979">
    <property type="entry name" value="RBD_domain_sf"/>
</dbReference>
<dbReference type="AlphaFoldDB" id="A0A8H7ELP5"/>
<dbReference type="PANTHER" id="PTHR23140">
    <property type="entry name" value="RNA PROCESSING PROTEIN LD23810P"/>
    <property type="match status" value="1"/>
</dbReference>
<proteinExistence type="predicted"/>
<dbReference type="OrthoDB" id="377209at2759"/>
<accession>A0A8H7ELP5</accession>
<dbReference type="EMBL" id="JABAYA010000168">
    <property type="protein sequence ID" value="KAF7722989.1"/>
    <property type="molecule type" value="Genomic_DNA"/>
</dbReference>
<dbReference type="SUPFAM" id="SSF109905">
    <property type="entry name" value="Surp module (SWAP domain)"/>
    <property type="match status" value="1"/>
</dbReference>
<dbReference type="SUPFAM" id="SSF48464">
    <property type="entry name" value="ENTH/VHS domain"/>
    <property type="match status" value="1"/>
</dbReference>
<dbReference type="Gene3D" id="3.30.70.330">
    <property type="match status" value="1"/>
</dbReference>
<evidence type="ECO:0000313" key="6">
    <source>
        <dbReference type="EMBL" id="KAF7722989.1"/>
    </source>
</evidence>
<feature type="domain" description="RRM" evidence="4">
    <location>
        <begin position="214"/>
        <end position="295"/>
    </location>
</feature>
<dbReference type="PANTHER" id="PTHR23140:SF0">
    <property type="entry name" value="U2 SNRNP-ASSOCIATED SURP MOTIF-CONTAINING PROTEIN"/>
    <property type="match status" value="1"/>
</dbReference>
<keyword evidence="7" id="KW-1185">Reference proteome</keyword>
<feature type="compositionally biased region" description="Acidic residues" evidence="3">
    <location>
        <begin position="612"/>
        <end position="632"/>
    </location>
</feature>
<dbReference type="InterPro" id="IPR008942">
    <property type="entry name" value="ENTH_VHS"/>
</dbReference>
<dbReference type="Proteomes" id="UP000605846">
    <property type="component" value="Unassembled WGS sequence"/>
</dbReference>
<protein>
    <submittedName>
        <fullName evidence="6">U2 snRNP-associated SURP domain-containing protein</fullName>
    </submittedName>
</protein>
<feature type="compositionally biased region" description="Basic and acidic residues" evidence="3">
    <location>
        <begin position="1"/>
        <end position="12"/>
    </location>
</feature>
<dbReference type="SMART" id="SM00582">
    <property type="entry name" value="RPR"/>
    <property type="match status" value="1"/>
</dbReference>
<feature type="region of interest" description="Disordered" evidence="3">
    <location>
        <begin position="600"/>
        <end position="632"/>
    </location>
</feature>
<dbReference type="PROSITE" id="PS51391">
    <property type="entry name" value="CID"/>
    <property type="match status" value="1"/>
</dbReference>
<dbReference type="InterPro" id="IPR006569">
    <property type="entry name" value="CID_dom"/>
</dbReference>
<evidence type="ECO:0000259" key="5">
    <source>
        <dbReference type="PROSITE" id="PS51391"/>
    </source>
</evidence>
<feature type="region of interest" description="Disordered" evidence="3">
    <location>
        <begin position="164"/>
        <end position="189"/>
    </location>
</feature>
<dbReference type="GO" id="GO:0006396">
    <property type="term" value="P:RNA processing"/>
    <property type="evidence" value="ECO:0007669"/>
    <property type="project" value="InterPro"/>
</dbReference>
<dbReference type="Pfam" id="PF04818">
    <property type="entry name" value="CID"/>
    <property type="match status" value="1"/>
</dbReference>
<dbReference type="InterPro" id="IPR035967">
    <property type="entry name" value="SWAP/Surp_sf"/>
</dbReference>
<dbReference type="InterPro" id="IPR000504">
    <property type="entry name" value="RRM_dom"/>
</dbReference>
<evidence type="ECO:0000313" key="7">
    <source>
        <dbReference type="Proteomes" id="UP000605846"/>
    </source>
</evidence>
<dbReference type="InterPro" id="IPR012677">
    <property type="entry name" value="Nucleotide-bd_a/b_plait_sf"/>
</dbReference>
<feature type="compositionally biased region" description="Basic and acidic residues" evidence="3">
    <location>
        <begin position="42"/>
        <end position="54"/>
    </location>
</feature>
<evidence type="ECO:0000256" key="3">
    <source>
        <dbReference type="SAM" id="MobiDB-lite"/>
    </source>
</evidence>
<dbReference type="InterPro" id="IPR051485">
    <property type="entry name" value="SR-CTD_assoc_factor"/>
</dbReference>
<gene>
    <name evidence="6" type="primary">U2SURP</name>
    <name evidence="6" type="ORF">EC973_002459</name>
</gene>
<feature type="region of interest" description="Disordered" evidence="3">
    <location>
        <begin position="1"/>
        <end position="54"/>
    </location>
</feature>
<reference evidence="6" key="1">
    <citation type="submission" date="2020-01" db="EMBL/GenBank/DDBJ databases">
        <title>Genome Sequencing of Three Apophysomyces-Like Fungal Strains Confirms a Novel Fungal Genus in the Mucoromycota with divergent Burkholderia-like Endosymbiotic Bacteria.</title>
        <authorList>
            <person name="Stajich J.E."/>
            <person name="Macias A.M."/>
            <person name="Carter-House D."/>
            <person name="Lovett B."/>
            <person name="Kasson L.R."/>
            <person name="Berry K."/>
            <person name="Grigoriev I."/>
            <person name="Chang Y."/>
            <person name="Spatafora J."/>
            <person name="Kasson M.T."/>
        </authorList>
    </citation>
    <scope>NUCLEOTIDE SEQUENCE</scope>
    <source>
        <strain evidence="6">NRRL A-21654</strain>
    </source>
</reference>
<dbReference type="Gene3D" id="1.25.40.90">
    <property type="match status" value="1"/>
</dbReference>
<name>A0A8H7ELP5_9FUNG</name>